<keyword evidence="4 9" id="KW-0812">Transmembrane</keyword>
<dbReference type="OrthoDB" id="10252683at2759"/>
<dbReference type="KEGG" id="bman:114245829"/>
<evidence type="ECO:0000256" key="11">
    <source>
        <dbReference type="SAM" id="SignalP"/>
    </source>
</evidence>
<dbReference type="Proteomes" id="UP000504629">
    <property type="component" value="Unplaced"/>
</dbReference>
<dbReference type="InterPro" id="IPR015720">
    <property type="entry name" value="Emp24-like"/>
</dbReference>
<gene>
    <name evidence="14" type="primary">LOC114245829</name>
</gene>
<protein>
    <submittedName>
        <fullName evidence="14">Transmembrane emp24 domain-containing protein 5-like</fullName>
    </submittedName>
</protein>
<dbReference type="RefSeq" id="XP_028033928.1">
    <property type="nucleotide sequence ID" value="XM_028178127.1"/>
</dbReference>
<evidence type="ECO:0000259" key="12">
    <source>
        <dbReference type="PROSITE" id="PS50866"/>
    </source>
</evidence>
<dbReference type="SUPFAM" id="SSF101576">
    <property type="entry name" value="Supernatant protein factor (SPF), C-terminal domain"/>
    <property type="match status" value="1"/>
</dbReference>
<keyword evidence="7 10" id="KW-0472">Membrane</keyword>
<keyword evidence="13" id="KW-1185">Reference proteome</keyword>
<evidence type="ECO:0000256" key="10">
    <source>
        <dbReference type="SAM" id="Phobius"/>
    </source>
</evidence>
<evidence type="ECO:0000256" key="2">
    <source>
        <dbReference type="ARBA" id="ARBA00007104"/>
    </source>
</evidence>
<dbReference type="SMART" id="SM01190">
    <property type="entry name" value="EMP24_GP25L"/>
    <property type="match status" value="1"/>
</dbReference>
<evidence type="ECO:0000256" key="5">
    <source>
        <dbReference type="ARBA" id="ARBA00022729"/>
    </source>
</evidence>
<evidence type="ECO:0000256" key="7">
    <source>
        <dbReference type="ARBA" id="ARBA00023136"/>
    </source>
</evidence>
<keyword evidence="5 11" id="KW-0732">Signal</keyword>
<accession>A0A6J2JWX9</accession>
<keyword evidence="3" id="KW-0217">Developmental protein</keyword>
<reference evidence="14" key="1">
    <citation type="submission" date="2025-08" db="UniProtKB">
        <authorList>
            <consortium name="RefSeq"/>
        </authorList>
    </citation>
    <scope>IDENTIFICATION</scope>
    <source>
        <tissue evidence="14">Silk gland</tissue>
    </source>
</reference>
<proteinExistence type="inferred from homology"/>
<feature type="transmembrane region" description="Helical" evidence="10">
    <location>
        <begin position="209"/>
        <end position="229"/>
    </location>
</feature>
<evidence type="ECO:0000256" key="3">
    <source>
        <dbReference type="ARBA" id="ARBA00022473"/>
    </source>
</evidence>
<dbReference type="GO" id="GO:0016020">
    <property type="term" value="C:membrane"/>
    <property type="evidence" value="ECO:0007669"/>
    <property type="project" value="UniProtKB-SubCell"/>
</dbReference>
<feature type="domain" description="GOLD" evidence="12">
    <location>
        <begin position="36"/>
        <end position="122"/>
    </location>
</feature>
<dbReference type="Pfam" id="PF01105">
    <property type="entry name" value="EMP24_GP25L"/>
    <property type="match status" value="1"/>
</dbReference>
<evidence type="ECO:0000313" key="13">
    <source>
        <dbReference type="Proteomes" id="UP000504629"/>
    </source>
</evidence>
<dbReference type="AlphaFoldDB" id="A0A6J2JWX9"/>
<dbReference type="GO" id="GO:0012505">
    <property type="term" value="C:endomembrane system"/>
    <property type="evidence" value="ECO:0007669"/>
    <property type="project" value="UniProtKB-SubCell"/>
</dbReference>
<dbReference type="InterPro" id="IPR009038">
    <property type="entry name" value="GOLD_dom"/>
</dbReference>
<comment type="subcellular location">
    <subcellularLocation>
        <location evidence="8">Endomembrane system</location>
        <topology evidence="8">Single-pass membrane protein</topology>
    </subcellularLocation>
    <subcellularLocation>
        <location evidence="1 9">Membrane</location>
        <topology evidence="1 9">Single-pass type I membrane protein</topology>
    </subcellularLocation>
</comment>
<feature type="chain" id="PRO_5026727668" evidence="11">
    <location>
        <begin position="20"/>
        <end position="244"/>
    </location>
</feature>
<keyword evidence="6 10" id="KW-1133">Transmembrane helix</keyword>
<evidence type="ECO:0000313" key="14">
    <source>
        <dbReference type="RefSeq" id="XP_028033928.1"/>
    </source>
</evidence>
<evidence type="ECO:0000256" key="4">
    <source>
        <dbReference type="ARBA" id="ARBA00022692"/>
    </source>
</evidence>
<evidence type="ECO:0000256" key="6">
    <source>
        <dbReference type="ARBA" id="ARBA00022989"/>
    </source>
</evidence>
<dbReference type="InterPro" id="IPR036598">
    <property type="entry name" value="GOLD_dom_sf"/>
</dbReference>
<feature type="signal peptide" evidence="11">
    <location>
        <begin position="1"/>
        <end position="19"/>
    </location>
</feature>
<sequence>MHFIKLCAITIITSALCLAQAIYESDVNFRIEPGSRTCFFEKGESGHILEVFYQVIDGQHGDLDISFDVIDPNGVKLISDYKKPENSIIIELDYDGDYAFCMDNTYSVLNSKLVFVYVSIEAPENKKDKAAPITFVDDAGNERIVEEVLQWMGTDENGKTYYLDIEFIAESLLHTLKLVLRARHLLDRYGAAKSRDSYLAVADTFIVDVWSAFQITFMCIIGMLQVYMIKQLFNKPYTGLDKMY</sequence>
<dbReference type="PROSITE" id="PS50866">
    <property type="entry name" value="GOLD"/>
    <property type="match status" value="1"/>
</dbReference>
<dbReference type="GeneID" id="114245829"/>
<evidence type="ECO:0000256" key="1">
    <source>
        <dbReference type="ARBA" id="ARBA00004479"/>
    </source>
</evidence>
<organism evidence="13 14">
    <name type="scientific">Bombyx mandarina</name>
    <name type="common">Wild silk moth</name>
    <name type="synonym">Wild silkworm</name>
    <dbReference type="NCBI Taxonomy" id="7092"/>
    <lineage>
        <taxon>Eukaryota</taxon>
        <taxon>Metazoa</taxon>
        <taxon>Ecdysozoa</taxon>
        <taxon>Arthropoda</taxon>
        <taxon>Hexapoda</taxon>
        <taxon>Insecta</taxon>
        <taxon>Pterygota</taxon>
        <taxon>Neoptera</taxon>
        <taxon>Endopterygota</taxon>
        <taxon>Lepidoptera</taxon>
        <taxon>Glossata</taxon>
        <taxon>Ditrysia</taxon>
        <taxon>Bombycoidea</taxon>
        <taxon>Bombycidae</taxon>
        <taxon>Bombycinae</taxon>
        <taxon>Bombyx</taxon>
    </lineage>
</organism>
<comment type="similarity">
    <text evidence="2 9">Belongs to the EMP24/GP25L family.</text>
</comment>
<evidence type="ECO:0000256" key="8">
    <source>
        <dbReference type="ARBA" id="ARBA00037847"/>
    </source>
</evidence>
<dbReference type="PANTHER" id="PTHR22811">
    <property type="entry name" value="TRANSMEMBRANE EMP24 DOMAIN-CONTAINING PROTEIN"/>
    <property type="match status" value="1"/>
</dbReference>
<evidence type="ECO:0000256" key="9">
    <source>
        <dbReference type="RuleBase" id="RU003827"/>
    </source>
</evidence>
<name>A0A6J2JWX9_BOMMA</name>